<reference evidence="29 30" key="1">
    <citation type="submission" date="2018-05" db="EMBL/GenBank/DDBJ databases">
        <title>Genome Sequence of an Efficient Indole-Degrading Bacterium, Alcaligenes sp.YBY.</title>
        <authorList>
            <person name="Yang B."/>
        </authorList>
    </citation>
    <scope>NUCLEOTIDE SEQUENCE [LARGE SCALE GENOMIC DNA]</scope>
    <source>
        <strain evidence="29 30">YBY</strain>
    </source>
</reference>
<keyword evidence="11" id="KW-0418">Kinase</keyword>
<evidence type="ECO:0000256" key="8">
    <source>
        <dbReference type="ARBA" id="ARBA00022692"/>
    </source>
</evidence>
<dbReference type="Gene3D" id="1.20.120.160">
    <property type="entry name" value="HPT domain"/>
    <property type="match status" value="1"/>
</dbReference>
<dbReference type="PANTHER" id="PTHR43047">
    <property type="entry name" value="TWO-COMPONENT HISTIDINE PROTEIN KINASE"/>
    <property type="match status" value="1"/>
</dbReference>
<dbReference type="CDD" id="cd00130">
    <property type="entry name" value="PAS"/>
    <property type="match status" value="1"/>
</dbReference>
<keyword evidence="13 23" id="KW-1133">Transmembrane helix</keyword>
<feature type="transmembrane region" description="Helical" evidence="23">
    <location>
        <begin position="123"/>
        <end position="145"/>
    </location>
</feature>
<comment type="function">
    <text evidence="18">Putative oxygen sensor; modulates the activity of FixJ, a transcriptional activator of nitrogen fixation fixK gene. FixL probably acts as a kinase that phosphorylates FixJ.</text>
</comment>
<comment type="function">
    <text evidence="17">Member of the two-component regulatory system BvgS/BvgA. Phosphorylates BvgA via a four-step phosphorelay in response to environmental signals.</text>
</comment>
<dbReference type="SMART" id="SM00387">
    <property type="entry name" value="HATPase_c"/>
    <property type="match status" value="1"/>
</dbReference>
<keyword evidence="8 23" id="KW-0812">Transmembrane</keyword>
<sequence length="988" mass="108865">MRILDQFFISADQMAPFLVGSYNSGLVILSLLVAIFSSGMALHTAHIARMADLRLHRQIAICTGAIALGGGIWTMHFIGMLAFELCTSVHYDPAITMLSVLPSVGASWVALQILSQARVQRSHLIVGGILVGLGIGTMHYSGMAAMRMAPMLRYEPFTFFLSIVLAVVLATVALWIRFRLHRTRLTLLQRVVISGIVLGLAISGMHYTGMAAARFIGQTTPPDDMIVFNSTFASMVLSTFTITVTVLVTAANGLLRYRQLFLKMEESESHNRAIVDTAIDGIITINSHGTILDFNHSAERLFGWKAGEVLGRNVNMLMPEPDRSRHDSYLSNYLRSNDPKIIGVGRDVTGLRKDGSLMPMRLAVGKVRQPGDPLFVGFVTDMSRYNALTQSLRQSAEKAEQAAQAKSAFLANMSHEIRTPLNAIIGFSDLMLNDQLNAQQNKHLAIINQSARSLLALLNDILDTTKLERGSVELEQVDFSLIELCEQVMASLRLAADAKNLEFRLNYASNLHPFYKGDPLRIQQVLNNLIGNAIKFTQSGAVRVEVNPEPGRNAVSIRVTDTGIGMTPDQLRHVFTPFTQADVSISRRFGGTGLGVSIARQLVDLMGGTLEVQSTLGVGSVFEVRIPLEPGKEPSLKPDDHHLPQLPPLRILVADDVSLNQELLTLALEQHGHSVIATDNGHKVLELLSEQDFDVALLDVHMPELDGLETARRWREQERREARLPLPLIALTASVMESDRRAAQEAGMNGFATKPLDLPSLLQEIALVMGLSPADSTEHNVEPQESSLIDWDMGLSLWGSEVRLRRALLSFLSDLHTRYPLDEIKQSSPNWEIVLGSLHGIRGTSGNLGLPQVSALSAELEDKIRHGQTRQMRGRIEQLQDMFSRIAHELSHHGAPTPYSNPQNIVVHTPDVALNYLHILHNSVLLNELDEPALQVVCQYLESTGQTDTLNNLNKTIDVFDFAQASIILSALIKDLNASLAKDTPRHE</sequence>
<dbReference type="InterPro" id="IPR004358">
    <property type="entry name" value="Sig_transdc_His_kin-like_C"/>
</dbReference>
<evidence type="ECO:0000256" key="21">
    <source>
        <dbReference type="PROSITE-ProRule" id="PRU00110"/>
    </source>
</evidence>
<evidence type="ECO:0000256" key="19">
    <source>
        <dbReference type="ARBA" id="ARBA00070152"/>
    </source>
</evidence>
<evidence type="ECO:0000256" key="12">
    <source>
        <dbReference type="ARBA" id="ARBA00022840"/>
    </source>
</evidence>
<comment type="caution">
    <text evidence="29">The sequence shown here is derived from an EMBL/GenBank/DDBJ whole genome shotgun (WGS) entry which is preliminary data.</text>
</comment>
<evidence type="ECO:0000256" key="4">
    <source>
        <dbReference type="ARBA" id="ARBA00022475"/>
    </source>
</evidence>
<dbReference type="GO" id="GO:0000155">
    <property type="term" value="F:phosphorelay sensor kinase activity"/>
    <property type="evidence" value="ECO:0007669"/>
    <property type="project" value="InterPro"/>
</dbReference>
<feature type="domain" description="Response regulatory" evidence="25">
    <location>
        <begin position="650"/>
        <end position="769"/>
    </location>
</feature>
<dbReference type="Pfam" id="PF00512">
    <property type="entry name" value="HisKA"/>
    <property type="match status" value="1"/>
</dbReference>
<dbReference type="SUPFAM" id="SSF55785">
    <property type="entry name" value="PYP-like sensor domain (PAS domain)"/>
    <property type="match status" value="1"/>
</dbReference>
<dbReference type="EC" id="2.7.13.3" evidence="3"/>
<dbReference type="InterPro" id="IPR003594">
    <property type="entry name" value="HATPase_dom"/>
</dbReference>
<dbReference type="GO" id="GO:0005524">
    <property type="term" value="F:ATP binding"/>
    <property type="evidence" value="ECO:0007669"/>
    <property type="project" value="UniProtKB-KW"/>
</dbReference>
<evidence type="ECO:0000256" key="11">
    <source>
        <dbReference type="ARBA" id="ARBA00022777"/>
    </source>
</evidence>
<evidence type="ECO:0000256" key="9">
    <source>
        <dbReference type="ARBA" id="ARBA00022729"/>
    </source>
</evidence>
<comment type="catalytic activity">
    <reaction evidence="1">
        <text>ATP + protein L-histidine = ADP + protein N-phospho-L-histidine.</text>
        <dbReference type="EC" id="2.7.13.3"/>
    </reaction>
</comment>
<evidence type="ECO:0000256" key="6">
    <source>
        <dbReference type="ARBA" id="ARBA00022553"/>
    </source>
</evidence>
<evidence type="ECO:0000256" key="18">
    <source>
        <dbReference type="ARBA" id="ARBA00059827"/>
    </source>
</evidence>
<keyword evidence="9" id="KW-0732">Signal</keyword>
<dbReference type="CDD" id="cd00082">
    <property type="entry name" value="HisKA"/>
    <property type="match status" value="1"/>
</dbReference>
<dbReference type="InterPro" id="IPR005467">
    <property type="entry name" value="His_kinase_dom"/>
</dbReference>
<dbReference type="RefSeq" id="WP_109089501.1">
    <property type="nucleotide sequence ID" value="NZ_QEXO01000004.1"/>
</dbReference>
<evidence type="ECO:0000256" key="3">
    <source>
        <dbReference type="ARBA" id="ARBA00012438"/>
    </source>
</evidence>
<feature type="domain" description="PAS" evidence="26">
    <location>
        <begin position="267"/>
        <end position="337"/>
    </location>
</feature>
<keyword evidence="12" id="KW-0067">ATP-binding</keyword>
<feature type="modified residue" description="4-aspartylphosphate" evidence="22">
    <location>
        <position position="699"/>
    </location>
</feature>
<dbReference type="CDD" id="cd16922">
    <property type="entry name" value="HATPase_EvgS-ArcB-TorS-like"/>
    <property type="match status" value="1"/>
</dbReference>
<accession>A0A2U2BGM5</accession>
<evidence type="ECO:0000256" key="17">
    <source>
        <dbReference type="ARBA" id="ARBA00058004"/>
    </source>
</evidence>
<dbReference type="InterPro" id="IPR011006">
    <property type="entry name" value="CheY-like_superfamily"/>
</dbReference>
<dbReference type="Gene3D" id="3.30.450.20">
    <property type="entry name" value="PAS domain"/>
    <property type="match status" value="1"/>
</dbReference>
<evidence type="ECO:0000256" key="22">
    <source>
        <dbReference type="PROSITE-ProRule" id="PRU00169"/>
    </source>
</evidence>
<evidence type="ECO:0000256" key="15">
    <source>
        <dbReference type="ARBA" id="ARBA00023026"/>
    </source>
</evidence>
<evidence type="ECO:0000256" key="10">
    <source>
        <dbReference type="ARBA" id="ARBA00022741"/>
    </source>
</evidence>
<keyword evidence="10" id="KW-0547">Nucleotide-binding</keyword>
<dbReference type="SUPFAM" id="SSF55874">
    <property type="entry name" value="ATPase domain of HSP90 chaperone/DNA topoisomerase II/histidine kinase"/>
    <property type="match status" value="1"/>
</dbReference>
<keyword evidence="16 23" id="KW-0472">Membrane</keyword>
<dbReference type="InterPro" id="IPR005330">
    <property type="entry name" value="MHYT_dom"/>
</dbReference>
<reference evidence="29 30" key="2">
    <citation type="submission" date="2018-05" db="EMBL/GenBank/DDBJ databases">
        <authorList>
            <person name="Lanie J.A."/>
            <person name="Ng W.-L."/>
            <person name="Kazmierczak K.M."/>
            <person name="Andrzejewski T.M."/>
            <person name="Davidsen T.M."/>
            <person name="Wayne K.J."/>
            <person name="Tettelin H."/>
            <person name="Glass J.I."/>
            <person name="Rusch D."/>
            <person name="Podicherti R."/>
            <person name="Tsui H.-C.T."/>
            <person name="Winkler M.E."/>
        </authorList>
    </citation>
    <scope>NUCLEOTIDE SEQUENCE [LARGE SCALE GENOMIC DNA]</scope>
    <source>
        <strain evidence="29 30">YBY</strain>
    </source>
</reference>
<dbReference type="Proteomes" id="UP000245216">
    <property type="component" value="Unassembled WGS sequence"/>
</dbReference>
<gene>
    <name evidence="29" type="ORF">DF183_15160</name>
</gene>
<dbReference type="Pfam" id="PF02518">
    <property type="entry name" value="HATPase_c"/>
    <property type="match status" value="1"/>
</dbReference>
<dbReference type="Pfam" id="PF03707">
    <property type="entry name" value="MHYT"/>
    <property type="match status" value="3"/>
</dbReference>
<keyword evidence="15" id="KW-0843">Virulence</keyword>
<dbReference type="GO" id="GO:0005886">
    <property type="term" value="C:plasma membrane"/>
    <property type="evidence" value="ECO:0007669"/>
    <property type="project" value="UniProtKB-SubCell"/>
</dbReference>
<dbReference type="STRING" id="511.UZ73_16205"/>
<evidence type="ECO:0000256" key="13">
    <source>
        <dbReference type="ARBA" id="ARBA00022989"/>
    </source>
</evidence>
<dbReference type="PROSITE" id="PS50894">
    <property type="entry name" value="HPT"/>
    <property type="match status" value="1"/>
</dbReference>
<evidence type="ECO:0000259" key="25">
    <source>
        <dbReference type="PROSITE" id="PS50110"/>
    </source>
</evidence>
<feature type="modified residue" description="Phosphohistidine" evidence="21">
    <location>
        <position position="839"/>
    </location>
</feature>
<dbReference type="NCBIfam" id="TIGR00229">
    <property type="entry name" value="sensory_box"/>
    <property type="match status" value="1"/>
</dbReference>
<keyword evidence="5" id="KW-0997">Cell inner membrane</keyword>
<comment type="subcellular location">
    <subcellularLocation>
        <location evidence="2">Cell inner membrane</location>
        <topology evidence="2">Multi-pass membrane protein</topology>
    </subcellularLocation>
</comment>
<evidence type="ECO:0000256" key="1">
    <source>
        <dbReference type="ARBA" id="ARBA00000085"/>
    </source>
</evidence>
<evidence type="ECO:0000259" key="27">
    <source>
        <dbReference type="PROSITE" id="PS50894"/>
    </source>
</evidence>
<dbReference type="PRINTS" id="PR00344">
    <property type="entry name" value="BCTRLSENSOR"/>
</dbReference>
<dbReference type="FunFam" id="3.30.450.20:FF:000060">
    <property type="entry name" value="Sensor protein FixL"/>
    <property type="match status" value="1"/>
</dbReference>
<evidence type="ECO:0000259" key="28">
    <source>
        <dbReference type="PROSITE" id="PS50924"/>
    </source>
</evidence>
<dbReference type="InterPro" id="IPR003661">
    <property type="entry name" value="HisK_dim/P_dom"/>
</dbReference>
<feature type="transmembrane region" description="Helical" evidence="23">
    <location>
        <begin position="190"/>
        <end position="212"/>
    </location>
</feature>
<feature type="domain" description="MHYT" evidence="28">
    <location>
        <begin position="22"/>
        <end position="216"/>
    </location>
</feature>
<dbReference type="InterPro" id="IPR008207">
    <property type="entry name" value="Sig_transdc_His_kin_Hpt_dom"/>
</dbReference>
<dbReference type="Gene3D" id="3.30.565.10">
    <property type="entry name" value="Histidine kinase-like ATPase, C-terminal domain"/>
    <property type="match status" value="1"/>
</dbReference>
<feature type="transmembrane region" description="Helical" evidence="23">
    <location>
        <begin position="94"/>
        <end position="111"/>
    </location>
</feature>
<dbReference type="AlphaFoldDB" id="A0A2U2BGM5"/>
<dbReference type="PROSITE" id="PS50924">
    <property type="entry name" value="MHYT"/>
    <property type="match status" value="1"/>
</dbReference>
<keyword evidence="14" id="KW-0902">Two-component regulatory system</keyword>
<dbReference type="CDD" id="cd17546">
    <property type="entry name" value="REC_hyHK_CKI1_RcsC-like"/>
    <property type="match status" value="1"/>
</dbReference>
<dbReference type="InterPro" id="IPR036641">
    <property type="entry name" value="HPT_dom_sf"/>
</dbReference>
<proteinExistence type="predicted"/>
<dbReference type="InterPro" id="IPR036890">
    <property type="entry name" value="HATPase_C_sf"/>
</dbReference>
<evidence type="ECO:0000256" key="14">
    <source>
        <dbReference type="ARBA" id="ARBA00023012"/>
    </source>
</evidence>
<dbReference type="SMART" id="SM00388">
    <property type="entry name" value="HisKA"/>
    <property type="match status" value="1"/>
</dbReference>
<protein>
    <recommendedName>
        <fullName evidence="20">Sensor protein FixL</fullName>
        <ecNumber evidence="3">2.7.13.3</ecNumber>
    </recommendedName>
    <alternativeName>
        <fullName evidence="19">Virulence sensor protein BvgS</fullName>
    </alternativeName>
</protein>
<dbReference type="PROSITE" id="PS50110">
    <property type="entry name" value="RESPONSE_REGULATORY"/>
    <property type="match status" value="1"/>
</dbReference>
<feature type="domain" description="HPt" evidence="27">
    <location>
        <begin position="800"/>
        <end position="893"/>
    </location>
</feature>
<evidence type="ECO:0000256" key="7">
    <source>
        <dbReference type="ARBA" id="ARBA00022679"/>
    </source>
</evidence>
<feature type="transmembrane region" description="Helical" evidence="23">
    <location>
        <begin position="157"/>
        <end position="178"/>
    </location>
</feature>
<evidence type="ECO:0000256" key="5">
    <source>
        <dbReference type="ARBA" id="ARBA00022519"/>
    </source>
</evidence>
<dbReference type="GO" id="GO:0006355">
    <property type="term" value="P:regulation of DNA-templated transcription"/>
    <property type="evidence" value="ECO:0007669"/>
    <property type="project" value="InterPro"/>
</dbReference>
<feature type="transmembrane region" description="Helical" evidence="23">
    <location>
        <begin position="59"/>
        <end position="82"/>
    </location>
</feature>
<evidence type="ECO:0000313" key="29">
    <source>
        <dbReference type="EMBL" id="PWE13168.1"/>
    </source>
</evidence>
<feature type="transmembrane region" description="Helical" evidence="23">
    <location>
        <begin position="232"/>
        <end position="255"/>
    </location>
</feature>
<dbReference type="InterPro" id="IPR035965">
    <property type="entry name" value="PAS-like_dom_sf"/>
</dbReference>
<evidence type="ECO:0000256" key="23">
    <source>
        <dbReference type="PROSITE-ProRule" id="PRU00244"/>
    </source>
</evidence>
<organism evidence="29 30">
    <name type="scientific">Alcaligenes faecalis</name>
    <dbReference type="NCBI Taxonomy" id="511"/>
    <lineage>
        <taxon>Bacteria</taxon>
        <taxon>Pseudomonadati</taxon>
        <taxon>Pseudomonadota</taxon>
        <taxon>Betaproteobacteria</taxon>
        <taxon>Burkholderiales</taxon>
        <taxon>Alcaligenaceae</taxon>
        <taxon>Alcaligenes</taxon>
    </lineage>
</organism>
<evidence type="ECO:0000256" key="16">
    <source>
        <dbReference type="ARBA" id="ARBA00023136"/>
    </source>
</evidence>
<name>A0A2U2BGM5_ALCFA</name>
<dbReference type="InterPro" id="IPR036097">
    <property type="entry name" value="HisK_dim/P_sf"/>
</dbReference>
<keyword evidence="7" id="KW-0808">Transferase</keyword>
<evidence type="ECO:0000256" key="2">
    <source>
        <dbReference type="ARBA" id="ARBA00004429"/>
    </source>
</evidence>
<feature type="transmembrane region" description="Helical" evidence="23">
    <location>
        <begin position="26"/>
        <end position="47"/>
    </location>
</feature>
<dbReference type="Pfam" id="PF00072">
    <property type="entry name" value="Response_reg"/>
    <property type="match status" value="1"/>
</dbReference>
<evidence type="ECO:0000313" key="30">
    <source>
        <dbReference type="Proteomes" id="UP000245216"/>
    </source>
</evidence>
<dbReference type="SUPFAM" id="SSF52172">
    <property type="entry name" value="CheY-like"/>
    <property type="match status" value="1"/>
</dbReference>
<dbReference type="InterPro" id="IPR001789">
    <property type="entry name" value="Sig_transdc_resp-reg_receiver"/>
</dbReference>
<evidence type="ECO:0000256" key="20">
    <source>
        <dbReference type="ARBA" id="ARBA00070616"/>
    </source>
</evidence>
<dbReference type="Gene3D" id="3.40.50.2300">
    <property type="match status" value="1"/>
</dbReference>
<dbReference type="PROSITE" id="PS50109">
    <property type="entry name" value="HIS_KIN"/>
    <property type="match status" value="1"/>
</dbReference>
<dbReference type="SUPFAM" id="SSF47226">
    <property type="entry name" value="Histidine-containing phosphotransfer domain, HPT domain"/>
    <property type="match status" value="1"/>
</dbReference>
<dbReference type="Pfam" id="PF01627">
    <property type="entry name" value="Hpt"/>
    <property type="match status" value="1"/>
</dbReference>
<dbReference type="Pfam" id="PF00989">
    <property type="entry name" value="PAS"/>
    <property type="match status" value="1"/>
</dbReference>
<dbReference type="Gene3D" id="1.10.287.130">
    <property type="match status" value="1"/>
</dbReference>
<dbReference type="InterPro" id="IPR000014">
    <property type="entry name" value="PAS"/>
</dbReference>
<dbReference type="SMART" id="SM00448">
    <property type="entry name" value="REC"/>
    <property type="match status" value="1"/>
</dbReference>
<dbReference type="PROSITE" id="PS50112">
    <property type="entry name" value="PAS"/>
    <property type="match status" value="1"/>
</dbReference>
<feature type="domain" description="Histidine kinase" evidence="24">
    <location>
        <begin position="412"/>
        <end position="630"/>
    </location>
</feature>
<dbReference type="SUPFAM" id="SSF47384">
    <property type="entry name" value="Homodimeric domain of signal transducing histidine kinase"/>
    <property type="match status" value="1"/>
</dbReference>
<evidence type="ECO:0000259" key="26">
    <source>
        <dbReference type="PROSITE" id="PS50112"/>
    </source>
</evidence>
<keyword evidence="4" id="KW-1003">Cell membrane</keyword>
<keyword evidence="6 22" id="KW-0597">Phosphoprotein</keyword>
<dbReference type="SMART" id="SM00091">
    <property type="entry name" value="PAS"/>
    <property type="match status" value="1"/>
</dbReference>
<dbReference type="InterPro" id="IPR013767">
    <property type="entry name" value="PAS_fold"/>
</dbReference>
<dbReference type="EMBL" id="QEXO01000004">
    <property type="protein sequence ID" value="PWE13168.1"/>
    <property type="molecule type" value="Genomic_DNA"/>
</dbReference>
<evidence type="ECO:0000259" key="24">
    <source>
        <dbReference type="PROSITE" id="PS50109"/>
    </source>
</evidence>
<dbReference type="FunFam" id="3.30.565.10:FF:000010">
    <property type="entry name" value="Sensor histidine kinase RcsC"/>
    <property type="match status" value="1"/>
</dbReference>